<reference evidence="1" key="1">
    <citation type="submission" date="2019-01" db="EMBL/GenBank/DDBJ databases">
        <title>Draft genome sequences of three monokaryotic isolates of the white-rot basidiomycete fungus Dichomitus squalens.</title>
        <authorList>
            <consortium name="DOE Joint Genome Institute"/>
            <person name="Lopez S.C."/>
            <person name="Andreopoulos B."/>
            <person name="Pangilinan J."/>
            <person name="Lipzen A."/>
            <person name="Riley R."/>
            <person name="Ahrendt S."/>
            <person name="Ng V."/>
            <person name="Barry K."/>
            <person name="Daum C."/>
            <person name="Grigoriev I.V."/>
            <person name="Hilden K.S."/>
            <person name="Makela M.R."/>
            <person name="de Vries R.P."/>
        </authorList>
    </citation>
    <scope>NUCLEOTIDE SEQUENCE [LARGE SCALE GENOMIC DNA]</scope>
    <source>
        <strain evidence="1">OM18370.1</strain>
    </source>
</reference>
<proteinExistence type="predicted"/>
<gene>
    <name evidence="1" type="ORF">BD311DRAFT_769936</name>
</gene>
<dbReference type="AlphaFoldDB" id="A0A4Q9M8D3"/>
<organism evidence="1">
    <name type="scientific">Dichomitus squalens</name>
    <dbReference type="NCBI Taxonomy" id="114155"/>
    <lineage>
        <taxon>Eukaryota</taxon>
        <taxon>Fungi</taxon>
        <taxon>Dikarya</taxon>
        <taxon>Basidiomycota</taxon>
        <taxon>Agaricomycotina</taxon>
        <taxon>Agaricomycetes</taxon>
        <taxon>Polyporales</taxon>
        <taxon>Polyporaceae</taxon>
        <taxon>Dichomitus</taxon>
    </lineage>
</organism>
<dbReference type="EMBL" id="ML143531">
    <property type="protein sequence ID" value="TBU22667.1"/>
    <property type="molecule type" value="Genomic_DNA"/>
</dbReference>
<dbReference type="Proteomes" id="UP000292957">
    <property type="component" value="Unassembled WGS sequence"/>
</dbReference>
<evidence type="ECO:0000313" key="1">
    <source>
        <dbReference type="EMBL" id="TBU22667.1"/>
    </source>
</evidence>
<accession>A0A4Q9M8D3</accession>
<sequence>MRIHLRVSLHWHLHLPLLASHRFVHWHYVQVVVLVAVFYTHPVRAHATAAFLQRPYCPSKAMSIPLECGVNPGASMLASR</sequence>
<protein>
    <submittedName>
        <fullName evidence="1">Uncharacterized protein</fullName>
    </submittedName>
</protein>
<name>A0A4Q9M8D3_9APHY</name>